<dbReference type="RefSeq" id="WP_369666701.1">
    <property type="nucleotide sequence ID" value="NZ_JBDKXB010000007.1"/>
</dbReference>
<dbReference type="InterPro" id="IPR007462">
    <property type="entry name" value="COV1-like"/>
</dbReference>
<gene>
    <name evidence="3" type="ORF">ABC977_07835</name>
</gene>
<keyword evidence="4" id="KW-1185">Reference proteome</keyword>
<dbReference type="PANTHER" id="PTHR31876">
    <property type="entry name" value="COV-LIKE PROTEIN 1"/>
    <property type="match status" value="1"/>
</dbReference>
<dbReference type="PANTHER" id="PTHR31876:SF26">
    <property type="entry name" value="PROTEIN LIKE COV 2"/>
    <property type="match status" value="1"/>
</dbReference>
<protein>
    <submittedName>
        <fullName evidence="3">DUF502 domain-containing protein</fullName>
    </submittedName>
</protein>
<keyword evidence="2" id="KW-0472">Membrane</keyword>
<dbReference type="Pfam" id="PF04367">
    <property type="entry name" value="DUF502"/>
    <property type="match status" value="1"/>
</dbReference>
<proteinExistence type="predicted"/>
<evidence type="ECO:0000313" key="3">
    <source>
        <dbReference type="EMBL" id="MEY6432315.1"/>
    </source>
</evidence>
<comment type="caution">
    <text evidence="3">The sequence shown here is derived from an EMBL/GenBank/DDBJ whole genome shotgun (WGS) entry which is preliminary data.</text>
</comment>
<feature type="region of interest" description="Disordered" evidence="1">
    <location>
        <begin position="216"/>
        <end position="247"/>
    </location>
</feature>
<organism evidence="3 4">
    <name type="scientific">Thioalkalicoccus limnaeus</name>
    <dbReference type="NCBI Taxonomy" id="120681"/>
    <lineage>
        <taxon>Bacteria</taxon>
        <taxon>Pseudomonadati</taxon>
        <taxon>Pseudomonadota</taxon>
        <taxon>Gammaproteobacteria</taxon>
        <taxon>Chromatiales</taxon>
        <taxon>Chromatiaceae</taxon>
        <taxon>Thioalkalicoccus</taxon>
    </lineage>
</organism>
<accession>A0ABV4BDP4</accession>
<reference evidence="3 4" key="1">
    <citation type="submission" date="2024-05" db="EMBL/GenBank/DDBJ databases">
        <title>Genome Sequence and Characterization of the New Strain Purple Sulfur Bacterium of Genus Thioalkalicoccus.</title>
        <authorList>
            <person name="Bryantseva I.A."/>
            <person name="Kyndt J.A."/>
            <person name="Imhoff J.F."/>
        </authorList>
    </citation>
    <scope>NUCLEOTIDE SEQUENCE [LARGE SCALE GENOMIC DNA]</scope>
    <source>
        <strain evidence="3 4">Um2</strain>
    </source>
</reference>
<dbReference type="EMBL" id="JBDKXB010000007">
    <property type="protein sequence ID" value="MEY6432315.1"/>
    <property type="molecule type" value="Genomic_DNA"/>
</dbReference>
<evidence type="ECO:0000313" key="4">
    <source>
        <dbReference type="Proteomes" id="UP001564408"/>
    </source>
</evidence>
<name>A0ABV4BDP4_9GAMM</name>
<keyword evidence="2" id="KW-0812">Transmembrane</keyword>
<feature type="transmembrane region" description="Helical" evidence="2">
    <location>
        <begin position="7"/>
        <end position="30"/>
    </location>
</feature>
<evidence type="ECO:0000256" key="2">
    <source>
        <dbReference type="SAM" id="Phobius"/>
    </source>
</evidence>
<feature type="compositionally biased region" description="Low complexity" evidence="1">
    <location>
        <begin position="216"/>
        <end position="232"/>
    </location>
</feature>
<sequence length="247" mass="27310">MFRHFQRYLLTGVITIIPILVTVFVFDFFLRQLSNFGKPTVRAMAMSVRDFSPDLARWMLEVPWLQSLLAILFTITALYLLGWVVSIMVGRRLLSLLEALVERIPLVTKVYGSTKQLVQAFQKKPGDLQRVVLIEFPHREMKAVGFVTETMKDEVSGIELAAVYVPTTPNPTSGYLEIVPKERLVSLDWTIDEAMTFIISGGTVSPGRIRYTRPAADAAGAATTPTAPSDMSAPPPPSQPMPGSSAP</sequence>
<keyword evidence="2" id="KW-1133">Transmembrane helix</keyword>
<evidence type="ECO:0000256" key="1">
    <source>
        <dbReference type="SAM" id="MobiDB-lite"/>
    </source>
</evidence>
<feature type="transmembrane region" description="Helical" evidence="2">
    <location>
        <begin position="64"/>
        <end position="85"/>
    </location>
</feature>
<dbReference type="Proteomes" id="UP001564408">
    <property type="component" value="Unassembled WGS sequence"/>
</dbReference>